<evidence type="ECO:0000259" key="2">
    <source>
        <dbReference type="Pfam" id="PF07022"/>
    </source>
</evidence>
<dbReference type="Proteomes" id="UP000477156">
    <property type="component" value="Unassembled WGS sequence"/>
</dbReference>
<sequence length="97" mass="10789">MVSDKIKALLSMKGKKYNELATLFGISPQAMRNKFVRGSFSADELIMIADFLNCQLAFEVDNEQKIFLTTEDIRKSKLSTNSGNGSATLDPADQPRQ</sequence>
<dbReference type="RefSeq" id="WP_161276398.1">
    <property type="nucleotide sequence ID" value="NZ_JBDPBK010000094.1"/>
</dbReference>
<dbReference type="AlphaFoldDB" id="A0A6L8XWJ9"/>
<dbReference type="Gene3D" id="1.10.260.40">
    <property type="entry name" value="lambda repressor-like DNA-binding domains"/>
    <property type="match status" value="1"/>
</dbReference>
<feature type="compositionally biased region" description="Polar residues" evidence="1">
    <location>
        <begin position="78"/>
        <end position="87"/>
    </location>
</feature>
<organism evidence="3 4">
    <name type="scientific">Blautia wexlerae</name>
    <dbReference type="NCBI Taxonomy" id="418240"/>
    <lineage>
        <taxon>Bacteria</taxon>
        <taxon>Bacillati</taxon>
        <taxon>Bacillota</taxon>
        <taxon>Clostridia</taxon>
        <taxon>Lachnospirales</taxon>
        <taxon>Lachnospiraceae</taxon>
        <taxon>Blautia</taxon>
    </lineage>
</organism>
<evidence type="ECO:0000256" key="1">
    <source>
        <dbReference type="SAM" id="MobiDB-lite"/>
    </source>
</evidence>
<dbReference type="CDD" id="cd00093">
    <property type="entry name" value="HTH_XRE"/>
    <property type="match status" value="1"/>
</dbReference>
<name>A0A6L8XWJ9_9FIRM</name>
<reference evidence="3 4" key="1">
    <citation type="journal article" date="2019" name="Nat. Med.">
        <title>A library of human gut bacterial isolates paired with longitudinal multiomics data enables mechanistic microbiome research.</title>
        <authorList>
            <person name="Poyet M."/>
            <person name="Groussin M."/>
            <person name="Gibbons S.M."/>
            <person name="Avila-Pacheco J."/>
            <person name="Jiang X."/>
            <person name="Kearney S.M."/>
            <person name="Perrotta A.R."/>
            <person name="Berdy B."/>
            <person name="Zhao S."/>
            <person name="Lieberman T.D."/>
            <person name="Swanson P.K."/>
            <person name="Smith M."/>
            <person name="Roesemann S."/>
            <person name="Alexander J.E."/>
            <person name="Rich S.A."/>
            <person name="Livny J."/>
            <person name="Vlamakis H."/>
            <person name="Clish C."/>
            <person name="Bullock K."/>
            <person name="Deik A."/>
            <person name="Scott J."/>
            <person name="Pierce K.A."/>
            <person name="Xavier R.J."/>
            <person name="Alm E.J."/>
        </authorList>
    </citation>
    <scope>NUCLEOTIDE SEQUENCE [LARGE SCALE GENOMIC DNA]</scope>
    <source>
        <strain evidence="3 4">BIOML-A12</strain>
    </source>
</reference>
<feature type="region of interest" description="Disordered" evidence="1">
    <location>
        <begin position="77"/>
        <end position="97"/>
    </location>
</feature>
<dbReference type="InterPro" id="IPR010744">
    <property type="entry name" value="Phage_CI_N"/>
</dbReference>
<dbReference type="GO" id="GO:0003677">
    <property type="term" value="F:DNA binding"/>
    <property type="evidence" value="ECO:0007669"/>
    <property type="project" value="InterPro"/>
</dbReference>
<comment type="caution">
    <text evidence="3">The sequence shown here is derived from an EMBL/GenBank/DDBJ whole genome shotgun (WGS) entry which is preliminary data.</text>
</comment>
<gene>
    <name evidence="3" type="ORF">GT712_13705</name>
</gene>
<dbReference type="Pfam" id="PF07022">
    <property type="entry name" value="Phage_CI_repr"/>
    <property type="match status" value="1"/>
</dbReference>
<dbReference type="SUPFAM" id="SSF47413">
    <property type="entry name" value="lambda repressor-like DNA-binding domains"/>
    <property type="match status" value="1"/>
</dbReference>
<evidence type="ECO:0000313" key="4">
    <source>
        <dbReference type="Proteomes" id="UP000477156"/>
    </source>
</evidence>
<evidence type="ECO:0000313" key="3">
    <source>
        <dbReference type="EMBL" id="MZS90098.1"/>
    </source>
</evidence>
<dbReference type="InterPro" id="IPR001387">
    <property type="entry name" value="Cro/C1-type_HTH"/>
</dbReference>
<proteinExistence type="predicted"/>
<feature type="domain" description="Bacteriophage CI repressor N-terminal" evidence="2">
    <location>
        <begin position="15"/>
        <end position="57"/>
    </location>
</feature>
<dbReference type="InterPro" id="IPR010982">
    <property type="entry name" value="Lambda_DNA-bd_dom_sf"/>
</dbReference>
<accession>A0A6L8XWJ9</accession>
<protein>
    <recommendedName>
        <fullName evidence="2">Bacteriophage CI repressor N-terminal domain-containing protein</fullName>
    </recommendedName>
</protein>
<dbReference type="EMBL" id="WWVF01000029">
    <property type="protein sequence ID" value="MZS90098.1"/>
    <property type="molecule type" value="Genomic_DNA"/>
</dbReference>